<evidence type="ECO:0000256" key="2">
    <source>
        <dbReference type="ARBA" id="ARBA00022491"/>
    </source>
</evidence>
<feature type="compositionally biased region" description="Low complexity" evidence="6">
    <location>
        <begin position="931"/>
        <end position="944"/>
    </location>
</feature>
<feature type="compositionally biased region" description="Polar residues" evidence="6">
    <location>
        <begin position="57"/>
        <end position="82"/>
    </location>
</feature>
<feature type="compositionally biased region" description="Polar residues" evidence="6">
    <location>
        <begin position="616"/>
        <end position="625"/>
    </location>
</feature>
<keyword evidence="4" id="KW-0804">Transcription</keyword>
<feature type="compositionally biased region" description="Polar residues" evidence="6">
    <location>
        <begin position="133"/>
        <end position="144"/>
    </location>
</feature>
<feature type="compositionally biased region" description="Basic residues" evidence="6">
    <location>
        <begin position="369"/>
        <end position="378"/>
    </location>
</feature>
<feature type="compositionally biased region" description="Basic and acidic residues" evidence="6">
    <location>
        <begin position="157"/>
        <end position="166"/>
    </location>
</feature>
<dbReference type="EMBL" id="JAKWFO010000005">
    <property type="protein sequence ID" value="KAI9636194.1"/>
    <property type="molecule type" value="Genomic_DNA"/>
</dbReference>
<feature type="compositionally biased region" description="Low complexity" evidence="6">
    <location>
        <begin position="1065"/>
        <end position="1074"/>
    </location>
</feature>
<feature type="compositionally biased region" description="Basic residues" evidence="6">
    <location>
        <begin position="36"/>
        <end position="45"/>
    </location>
</feature>
<feature type="region of interest" description="Disordered" evidence="6">
    <location>
        <begin position="587"/>
        <end position="1085"/>
    </location>
</feature>
<sequence>MSFVVLSPHATSTHSLPLPPADNTASASAPADSSRTRRNVPRRSRNQPQPSPAPTVASASTNVSTRSRSRKSNSVGRSQNGVSPDKATQGDSGFSTPALDRTTANVDAEDVDAAGDEEGEASNSTWVPPPRSRQPSNGSATATQPRIRLTFGKKRKAVEEEPKETAQPEPDEAAPTIAQEEDPPSAPTVVQRDFAKHIAALDAGPDAERQMRWNRGLFSPDPMDIIGTMSSPESEPVRLSSLHDRKPENEANGASEFRARWDAIFDPELPFLETQAEPDGGASLGEDLSSFLPSADPAAKRRRGSTDPLTEPDDEAQAMPEQGAENGAEGPEVGVEHGVEHGVEIAAENGMENGVENGTPAPEELTGKRAPRKKRKWLKKGESEAIRAHEMQGQADLVVDPDDTQAVARQRERHEMIDQAIANLDMQYQMVEDETHIQLLQLWEELDRRRDVQFERLDARQQAVLKELTIVANHEERSHIETWDFTRDKIRRDLVQSIAAKKRKLDGEKAMFKRQPTDYPLSRAGPGGGGWKIYDEHLMSEKNTPLVPTFLGGKVRQRRDLSSRPSLLDPASIAEDLVIYDVRQPKKVKSSEGSAPQPAASSSSANPPSGWKNPVAPSSNWSGSTAAPKPAPQHSSGMPSSSHGGGPPSVAQYPPGSRRDDRPQPLPPTSREIQHAAGRHRYHGEYHPGNSSSSAGYMRPPAPPGQSSSSRPSTTLAQLPPRAPVPSGSALGASRNGLPTHADRTSHAPVGTRWNSSVPPVPTWEQRHGSQPPSSQQTRPQQNGAPPSSQTPQQPPSSHAPRTMHGWTPYGDRSGSTGRRESGSGDHPSGFGYPGSSATPERQLDPRRPESHSNTPSGPPHLAQHPGSASSRPQLAHGNSGPPLPAQPQSQPPPNRAPRPLHGEPPYNDRNGSSGRRMSTTDRPGGYAFLPPAASSASGMPSHAYYPPRTDPAPPGRSAHQRTPDDHRPRAQTAGLVSGPEMYTPSRHLEGVWTSRTDFGDRADRRQLPVHEAPRPPVMGTPPPLQQVPQPSSTGGAPPQVALGGPSRPGGSSTLPQTATAVTPGASGEGSQAGPSGGSGAMAGR</sequence>
<dbReference type="Proteomes" id="UP001164286">
    <property type="component" value="Unassembled WGS sequence"/>
</dbReference>
<evidence type="ECO:0000313" key="7">
    <source>
        <dbReference type="EMBL" id="KAI9636194.1"/>
    </source>
</evidence>
<organism evidence="7 8">
    <name type="scientific">Dioszegia hungarica</name>
    <dbReference type="NCBI Taxonomy" id="4972"/>
    <lineage>
        <taxon>Eukaryota</taxon>
        <taxon>Fungi</taxon>
        <taxon>Dikarya</taxon>
        <taxon>Basidiomycota</taxon>
        <taxon>Agaricomycotina</taxon>
        <taxon>Tremellomycetes</taxon>
        <taxon>Tremellales</taxon>
        <taxon>Bulleribasidiaceae</taxon>
        <taxon>Dioszegia</taxon>
    </lineage>
</organism>
<feature type="compositionally biased region" description="Low complexity" evidence="6">
    <location>
        <begin position="632"/>
        <end position="642"/>
    </location>
</feature>
<feature type="compositionally biased region" description="Polar residues" evidence="6">
    <location>
        <begin position="705"/>
        <end position="717"/>
    </location>
</feature>
<gene>
    <name evidence="7" type="ORF">MKK02DRAFT_33444</name>
</gene>
<dbReference type="Pfam" id="PF08598">
    <property type="entry name" value="Sds3"/>
    <property type="match status" value="1"/>
</dbReference>
<dbReference type="GO" id="GO:0010468">
    <property type="term" value="P:regulation of gene expression"/>
    <property type="evidence" value="ECO:0007669"/>
    <property type="project" value="UniProtKB-ARBA"/>
</dbReference>
<evidence type="ECO:0000256" key="4">
    <source>
        <dbReference type="ARBA" id="ARBA00023163"/>
    </source>
</evidence>
<evidence type="ECO:0000256" key="3">
    <source>
        <dbReference type="ARBA" id="ARBA00023015"/>
    </source>
</evidence>
<protein>
    <submittedName>
        <fullName evidence="7">Uncharacterized protein</fullName>
    </submittedName>
</protein>
<dbReference type="RefSeq" id="XP_052945971.1">
    <property type="nucleotide sequence ID" value="XM_053088719.1"/>
</dbReference>
<comment type="caution">
    <text evidence="7">The sequence shown here is derived from an EMBL/GenBank/DDBJ whole genome shotgun (WGS) entry which is preliminary data.</text>
</comment>
<feature type="compositionally biased region" description="Pro residues" evidence="6">
    <location>
        <begin position="1015"/>
        <end position="1026"/>
    </location>
</feature>
<dbReference type="GeneID" id="77727924"/>
<evidence type="ECO:0000256" key="1">
    <source>
        <dbReference type="ARBA" id="ARBA00004123"/>
    </source>
</evidence>
<dbReference type="GO" id="GO:0005654">
    <property type="term" value="C:nucleoplasm"/>
    <property type="evidence" value="ECO:0007669"/>
    <property type="project" value="UniProtKB-ARBA"/>
</dbReference>
<keyword evidence="5" id="KW-0539">Nucleus</keyword>
<feature type="region of interest" description="Disordered" evidence="6">
    <location>
        <begin position="216"/>
        <end position="334"/>
    </location>
</feature>
<keyword evidence="3" id="KW-0805">Transcription regulation</keyword>
<accession>A0AA38LW15</accession>
<feature type="region of interest" description="Disordered" evidence="6">
    <location>
        <begin position="351"/>
        <end position="378"/>
    </location>
</feature>
<feature type="compositionally biased region" description="Gly residues" evidence="6">
    <location>
        <begin position="1075"/>
        <end position="1085"/>
    </location>
</feature>
<feature type="compositionally biased region" description="Polar residues" evidence="6">
    <location>
        <begin position="1050"/>
        <end position="1061"/>
    </location>
</feature>
<feature type="compositionally biased region" description="Polar residues" evidence="6">
    <location>
        <begin position="910"/>
        <end position="922"/>
    </location>
</feature>
<feature type="compositionally biased region" description="Pro residues" evidence="6">
    <location>
        <begin position="882"/>
        <end position="897"/>
    </location>
</feature>
<evidence type="ECO:0000256" key="5">
    <source>
        <dbReference type="ARBA" id="ARBA00023242"/>
    </source>
</evidence>
<evidence type="ECO:0000313" key="8">
    <source>
        <dbReference type="Proteomes" id="UP001164286"/>
    </source>
</evidence>
<feature type="compositionally biased region" description="Low complexity" evidence="6">
    <location>
        <begin position="770"/>
        <end position="792"/>
    </location>
</feature>
<keyword evidence="8" id="KW-1185">Reference proteome</keyword>
<dbReference type="InterPro" id="IPR013907">
    <property type="entry name" value="Sds3"/>
</dbReference>
<name>A0AA38LW15_9TREE</name>
<feature type="compositionally biased region" description="Low complexity" evidence="6">
    <location>
        <begin position="591"/>
        <end position="609"/>
    </location>
</feature>
<keyword evidence="2" id="KW-0678">Repressor</keyword>
<evidence type="ECO:0000256" key="6">
    <source>
        <dbReference type="SAM" id="MobiDB-lite"/>
    </source>
</evidence>
<dbReference type="AlphaFoldDB" id="A0AA38LW15"/>
<feature type="region of interest" description="Disordered" evidence="6">
    <location>
        <begin position="1"/>
        <end position="188"/>
    </location>
</feature>
<feature type="compositionally biased region" description="Basic and acidic residues" evidence="6">
    <location>
        <begin position="998"/>
        <end position="1014"/>
    </location>
</feature>
<feature type="compositionally biased region" description="Acidic residues" evidence="6">
    <location>
        <begin position="107"/>
        <end position="120"/>
    </location>
</feature>
<comment type="subcellular location">
    <subcellularLocation>
        <location evidence="1">Nucleus</location>
    </subcellularLocation>
</comment>
<proteinExistence type="predicted"/>
<reference evidence="7" key="1">
    <citation type="journal article" date="2022" name="G3 (Bethesda)">
        <title>High quality genome of the basidiomycete yeast Dioszegia hungarica PDD-24b-2 isolated from cloud water.</title>
        <authorList>
            <person name="Jarrige D."/>
            <person name="Haridas S."/>
            <person name="Bleykasten-Grosshans C."/>
            <person name="Joly M."/>
            <person name="Nadalig T."/>
            <person name="Sancelme M."/>
            <person name="Vuilleumier S."/>
            <person name="Grigoriev I.V."/>
            <person name="Amato P."/>
            <person name="Bringel F."/>
        </authorList>
    </citation>
    <scope>NUCLEOTIDE SEQUENCE</scope>
    <source>
        <strain evidence="7">PDD-24b-2</strain>
    </source>
</reference>
<feature type="compositionally biased region" description="Basic and acidic residues" evidence="6">
    <location>
        <begin position="842"/>
        <end position="851"/>
    </location>
</feature>